<evidence type="ECO:0000313" key="2">
    <source>
        <dbReference type="Proteomes" id="UP001234202"/>
    </source>
</evidence>
<organism evidence="1 2">
    <name type="scientific">Naganishia onofrii</name>
    <dbReference type="NCBI Taxonomy" id="1851511"/>
    <lineage>
        <taxon>Eukaryota</taxon>
        <taxon>Fungi</taxon>
        <taxon>Dikarya</taxon>
        <taxon>Basidiomycota</taxon>
        <taxon>Agaricomycotina</taxon>
        <taxon>Tremellomycetes</taxon>
        <taxon>Filobasidiales</taxon>
        <taxon>Filobasidiaceae</taxon>
        <taxon>Naganishia</taxon>
    </lineage>
</organism>
<accession>A0ACC2XNW9</accession>
<name>A0ACC2XNW9_9TREE</name>
<reference evidence="1" key="1">
    <citation type="submission" date="2023-04" db="EMBL/GenBank/DDBJ databases">
        <title>Draft Genome sequencing of Naganishia species isolated from polar environments using Oxford Nanopore Technology.</title>
        <authorList>
            <person name="Leo P."/>
            <person name="Venkateswaran K."/>
        </authorList>
    </citation>
    <scope>NUCLEOTIDE SEQUENCE</scope>
    <source>
        <strain evidence="1">DBVPG 5303</strain>
    </source>
</reference>
<keyword evidence="2" id="KW-1185">Reference proteome</keyword>
<protein>
    <submittedName>
        <fullName evidence="1">Uncharacterized protein</fullName>
    </submittedName>
</protein>
<sequence length="866" mass="94151">MPYRRFLREQNIYVPSNINPNLQSPPPAQGQLYQSPTQQVQVYQTPSPQFQAYQSPPGAVQLGQSPPAQVQLYHSPPQQIHYYASPTQQSPQQLQQQQFQLQSPQQPQQPQFQSQSPQQLQQQFQPQQVDMPVNYQQPATGIYSPHGLGQPLPPGVLGRAPRNGNIVQQHTHYPFAQQQQQNVPIPIQPQIHQQQGIPVLTQQQVHRQSVSNIQQQQSPAKKRKLTADQVVVSRAQGSGNVEAAAGQGESSNHQQSRPSFEHRPGSSSSIVSEDPRGAASSSIPIRNERDTQQQQQASEDGKKLAQKKGKTGSTRGPREKHKAKACIYCRRSHMVCDHERPCARCIKRGIEHLCIEDGLHQTASSNARAQASGHESEDLGKRSHSPADSLTRRKRAKSSSSGANGPDVARSEPTAQQNPLELWPANQEARGSGSQGDSRENMSSLVPQGISPASLNARVNLYNMSGTEGTTGTSNGGSLHSTGMPLPPAWPMLPGDATAAEKIEAHMSHLKGNPTLSSGPTMDLAWPTVDVVGTEQNERDTGDDMTGGNNGNGPSYNTGVPSVNEPLHGSRATDLPPQATVTNYGTTATERLSRQVQGGEFGVLSDFLESLGIPSLPGGLGDIFGDNRLDLAGLGSSAGMGGLMGDAFGGPGLADVEMTGQDRSVVEVEQGNTDAVAVKVEEDGLNQPILPKASKAEKYFLAAADQASGTRDERLAKVIKAKYEAGLLKPYDYSRGYAKMYKWLEKNVPSPATRQAILRPLSVFRPAFRAISQTLSDIDLVFVEEAFERLMLDYDRVFSAIHTPACLWRRTGEIYKANKEFSVLTGIPSALLRGGKIGIYELMTEESMVQYYQVCIRLGIGVTTIY</sequence>
<dbReference type="Proteomes" id="UP001234202">
    <property type="component" value="Unassembled WGS sequence"/>
</dbReference>
<comment type="caution">
    <text evidence="1">The sequence shown here is derived from an EMBL/GenBank/DDBJ whole genome shotgun (WGS) entry which is preliminary data.</text>
</comment>
<dbReference type="EMBL" id="JASBWV010000007">
    <property type="protein sequence ID" value="KAJ9125740.1"/>
    <property type="molecule type" value="Genomic_DNA"/>
</dbReference>
<gene>
    <name evidence="1" type="ORF">QFC24_002524</name>
</gene>
<proteinExistence type="predicted"/>
<evidence type="ECO:0000313" key="1">
    <source>
        <dbReference type="EMBL" id="KAJ9125740.1"/>
    </source>
</evidence>